<dbReference type="EMBL" id="MNYI01000123">
    <property type="protein sequence ID" value="OIP40296.1"/>
    <property type="molecule type" value="Genomic_DNA"/>
</dbReference>
<gene>
    <name evidence="2" type="ORF">AUJ95_04655</name>
</gene>
<proteinExistence type="predicted"/>
<dbReference type="AlphaFoldDB" id="A0A1J5EC91"/>
<reference evidence="2 3" key="1">
    <citation type="journal article" date="2016" name="Environ. Microbiol.">
        <title>Genomic resolution of a cold subsurface aquifer community provides metabolic insights for novel microbes adapted to high CO concentrations.</title>
        <authorList>
            <person name="Probst A.J."/>
            <person name="Castelle C.J."/>
            <person name="Singh A."/>
            <person name="Brown C.T."/>
            <person name="Anantharaman K."/>
            <person name="Sharon I."/>
            <person name="Hug L.A."/>
            <person name="Burstein D."/>
            <person name="Emerson J.B."/>
            <person name="Thomas B.C."/>
            <person name="Banfield J.F."/>
        </authorList>
    </citation>
    <scope>NUCLEOTIDE SEQUENCE [LARGE SCALE GENOMIC DNA]</scope>
    <source>
        <strain evidence="2">CG2_30_40_21</strain>
    </source>
</reference>
<dbReference type="Proteomes" id="UP000183085">
    <property type="component" value="Unassembled WGS sequence"/>
</dbReference>
<evidence type="ECO:0000313" key="2">
    <source>
        <dbReference type="EMBL" id="OIP40296.1"/>
    </source>
</evidence>
<keyword evidence="1" id="KW-0812">Transmembrane</keyword>
<feature type="transmembrane region" description="Helical" evidence="1">
    <location>
        <begin position="46"/>
        <end position="65"/>
    </location>
</feature>
<dbReference type="STRING" id="1817895.AUJ95_04655"/>
<sequence length="87" mass="9690">MKILQLLQDDNGMFSSTRLAFLVWGIGAFVVWAVQSFHNQILVNRGVLADIPESVLMVIAALMTGKVIQKFKETKVEETPKKEKDAG</sequence>
<protein>
    <submittedName>
        <fullName evidence="2">Uncharacterized protein</fullName>
    </submittedName>
</protein>
<comment type="caution">
    <text evidence="2">The sequence shown here is derived from an EMBL/GenBank/DDBJ whole genome shotgun (WGS) entry which is preliminary data.</text>
</comment>
<organism evidence="2 3">
    <name type="scientific">Candidatus Desantisbacteria bacterium CG2_30_40_21</name>
    <dbReference type="NCBI Taxonomy" id="1817895"/>
    <lineage>
        <taxon>Bacteria</taxon>
        <taxon>Candidatus Desantisiibacteriota</taxon>
    </lineage>
</organism>
<feature type="transmembrane region" description="Helical" evidence="1">
    <location>
        <begin position="12"/>
        <end position="34"/>
    </location>
</feature>
<keyword evidence="1" id="KW-1133">Transmembrane helix</keyword>
<keyword evidence="1" id="KW-0472">Membrane</keyword>
<name>A0A1J5EC91_9BACT</name>
<evidence type="ECO:0000313" key="3">
    <source>
        <dbReference type="Proteomes" id="UP000183085"/>
    </source>
</evidence>
<accession>A0A1J5EC91</accession>
<evidence type="ECO:0000256" key="1">
    <source>
        <dbReference type="SAM" id="Phobius"/>
    </source>
</evidence>